<gene>
    <name evidence="3" type="ORF">TELCIR_02053</name>
</gene>
<dbReference type="SUPFAM" id="SSF57196">
    <property type="entry name" value="EGF/Laminin"/>
    <property type="match status" value="1"/>
</dbReference>
<evidence type="ECO:0000256" key="1">
    <source>
        <dbReference type="SAM" id="Coils"/>
    </source>
</evidence>
<evidence type="ECO:0000259" key="2">
    <source>
        <dbReference type="Pfam" id="PF01683"/>
    </source>
</evidence>
<name>A0A2G9V2B2_TELCI</name>
<dbReference type="AlphaFoldDB" id="A0A2G9V2B2"/>
<evidence type="ECO:0000313" key="3">
    <source>
        <dbReference type="EMBL" id="PIO75880.1"/>
    </source>
</evidence>
<proteinExistence type="predicted"/>
<keyword evidence="1" id="KW-0175">Coiled coil</keyword>
<keyword evidence="4" id="KW-1185">Reference proteome</keyword>
<dbReference type="InterPro" id="IPR006149">
    <property type="entry name" value="EB_dom"/>
</dbReference>
<dbReference type="EMBL" id="KZ345098">
    <property type="protein sequence ID" value="PIO75880.1"/>
    <property type="molecule type" value="Genomic_DNA"/>
</dbReference>
<organism evidence="3 4">
    <name type="scientific">Teladorsagia circumcincta</name>
    <name type="common">Brown stomach worm</name>
    <name type="synonym">Ostertagia circumcincta</name>
    <dbReference type="NCBI Taxonomy" id="45464"/>
    <lineage>
        <taxon>Eukaryota</taxon>
        <taxon>Metazoa</taxon>
        <taxon>Ecdysozoa</taxon>
        <taxon>Nematoda</taxon>
        <taxon>Chromadorea</taxon>
        <taxon>Rhabditida</taxon>
        <taxon>Rhabditina</taxon>
        <taxon>Rhabditomorpha</taxon>
        <taxon>Strongyloidea</taxon>
        <taxon>Trichostrongylidae</taxon>
        <taxon>Teladorsagia</taxon>
    </lineage>
</organism>
<dbReference type="Pfam" id="PF01683">
    <property type="entry name" value="EB"/>
    <property type="match status" value="2"/>
</dbReference>
<feature type="coiled-coil region" evidence="1">
    <location>
        <begin position="276"/>
        <end position="310"/>
    </location>
</feature>
<feature type="domain" description="EB" evidence="2">
    <location>
        <begin position="54"/>
        <end position="92"/>
    </location>
</feature>
<evidence type="ECO:0000313" key="4">
    <source>
        <dbReference type="Proteomes" id="UP000230423"/>
    </source>
</evidence>
<dbReference type="Proteomes" id="UP000230423">
    <property type="component" value="Unassembled WGS sequence"/>
</dbReference>
<feature type="domain" description="EB" evidence="2">
    <location>
        <begin position="112"/>
        <end position="163"/>
    </location>
</feature>
<accession>A0A2G9V2B2</accession>
<sequence length="341" mass="37273">MGYLAFDCTPQTRGKSAIGAVCDINADCEHKYLPKLVLPARTNVESRCSVGMANCIPRGQLNSACTTNAQCGGGEGMECIKGQCQCLSGFHPAVDSLTHPMKNPSQTCSRDCENEALSKDTSCMKAGALGSLCFIQRQCPQNSGCYRGRCMCRCGYEQKGDKCLALPPPPTTTPQPNIAIIPGVAVPRSNDLFKLFGQIFGGGNGASNAIGSFINDIFKLDTSLAILLSPAKLSDHLWAIDRTKSSFAHVVGRKRGKRKEEWIKESTWQKIDEGKCAKLQEEQAKTDEELVEATRKYAELNRLVKKLCRHDKNEWLTRKGAEAQYAADHGDSRLYIALSVN</sequence>
<protein>
    <recommendedName>
        <fullName evidence="2">EB domain-containing protein</fullName>
    </recommendedName>
</protein>
<dbReference type="OrthoDB" id="5912069at2759"/>
<reference evidence="3 4" key="1">
    <citation type="submission" date="2015-09" db="EMBL/GenBank/DDBJ databases">
        <title>Draft genome of the parasitic nematode Teladorsagia circumcincta isolate WARC Sus (inbred).</title>
        <authorList>
            <person name="Mitreva M."/>
        </authorList>
    </citation>
    <scope>NUCLEOTIDE SEQUENCE [LARGE SCALE GENOMIC DNA]</scope>
    <source>
        <strain evidence="3 4">S</strain>
    </source>
</reference>